<dbReference type="EMBL" id="CP036501">
    <property type="protein sequence ID" value="UZP74333.1"/>
    <property type="molecule type" value="Genomic_DNA"/>
</dbReference>
<keyword evidence="1" id="KW-0732">Signal</keyword>
<keyword evidence="4" id="KW-1185">Reference proteome</keyword>
<gene>
    <name evidence="3" type="ORF">E0F26_06075</name>
</gene>
<sequence>MKGFLYSFGFTWLMSFSGLLVAQADTTNDNRVLNQDYAPLEKNPPVYPYVSQFNGIEGYCIVEYTVTLSGAVEDAFPAECQPIGLFEGISVEAAKAFIYQPRIIDGVATDVPGVQNKFSFALTGGGSSQGWDGEPIKWSFIKETDTRRINKALEKQDWKKLKKYALKREGANYRMLYFAGYAEIMMGNKGAGYKYIEQFVFHEEEALPFEFVTFNALKLLVTHYYQTQQYDALIALDKHADIWWFRLLDETTTNQMALMIADAYTRVGDNDASVKRLTEIVDRAQTETAKEDRFVALARRALGQ</sequence>
<feature type="domain" description="TonB C-terminal" evidence="2">
    <location>
        <begin position="32"/>
        <end position="129"/>
    </location>
</feature>
<dbReference type="Pfam" id="PF03544">
    <property type="entry name" value="TonB_C"/>
    <property type="match status" value="1"/>
</dbReference>
<evidence type="ECO:0000256" key="1">
    <source>
        <dbReference type="SAM" id="SignalP"/>
    </source>
</evidence>
<feature type="signal peptide" evidence="1">
    <location>
        <begin position="1"/>
        <end position="24"/>
    </location>
</feature>
<feature type="chain" id="PRO_5046015321" description="TonB C-terminal domain-containing protein" evidence="1">
    <location>
        <begin position="25"/>
        <end position="304"/>
    </location>
</feature>
<accession>A0ABY6Q5X3</accession>
<dbReference type="Gene3D" id="3.30.1150.10">
    <property type="match status" value="1"/>
</dbReference>
<organism evidence="3 4">
    <name type="scientific">Candidatus Paraluminiphilus aquimaris</name>
    <dbReference type="NCBI Taxonomy" id="2518994"/>
    <lineage>
        <taxon>Bacteria</taxon>
        <taxon>Pseudomonadati</taxon>
        <taxon>Pseudomonadota</taxon>
        <taxon>Gammaproteobacteria</taxon>
        <taxon>Cellvibrionales</taxon>
        <taxon>Halieaceae</taxon>
        <taxon>Candidatus Paraluminiphilus</taxon>
    </lineage>
</organism>
<name>A0ABY6Q5X3_9GAMM</name>
<proteinExistence type="predicted"/>
<evidence type="ECO:0000313" key="4">
    <source>
        <dbReference type="Proteomes" id="UP001317963"/>
    </source>
</evidence>
<reference evidence="3 4" key="1">
    <citation type="submission" date="2019-02" db="EMBL/GenBank/DDBJ databases">
        <title>Halieaceae_genomes.</title>
        <authorList>
            <person name="Li S.-H."/>
        </authorList>
    </citation>
    <scope>NUCLEOTIDE SEQUENCE [LARGE SCALE GENOMIC DNA]</scope>
    <source>
        <strain evidence="3 4">JH123</strain>
    </source>
</reference>
<protein>
    <recommendedName>
        <fullName evidence="2">TonB C-terminal domain-containing protein</fullName>
    </recommendedName>
</protein>
<evidence type="ECO:0000259" key="2">
    <source>
        <dbReference type="PROSITE" id="PS52015"/>
    </source>
</evidence>
<dbReference type="PROSITE" id="PS52015">
    <property type="entry name" value="TONB_CTD"/>
    <property type="match status" value="1"/>
</dbReference>
<evidence type="ECO:0000313" key="3">
    <source>
        <dbReference type="EMBL" id="UZP74333.1"/>
    </source>
</evidence>
<dbReference type="Proteomes" id="UP001317963">
    <property type="component" value="Chromosome"/>
</dbReference>
<dbReference type="InterPro" id="IPR037682">
    <property type="entry name" value="TonB_C"/>
</dbReference>
<dbReference type="SUPFAM" id="SSF74653">
    <property type="entry name" value="TolA/TonB C-terminal domain"/>
    <property type="match status" value="1"/>
</dbReference>
<dbReference type="RefSeq" id="WP_279243149.1">
    <property type="nucleotide sequence ID" value="NZ_CP036501.1"/>
</dbReference>